<proteinExistence type="predicted"/>
<feature type="region of interest" description="Disordered" evidence="1">
    <location>
        <begin position="277"/>
        <end position="324"/>
    </location>
</feature>
<dbReference type="InterPro" id="IPR036523">
    <property type="entry name" value="SurE-like_sf"/>
</dbReference>
<reference evidence="4" key="2">
    <citation type="submission" date="2013-07" db="EMBL/GenBank/DDBJ databases">
        <authorList>
            <consortium name="The Broad Institute Genome Sequencing Platform"/>
            <person name="Cuomo C."/>
            <person name="Litvintseva A."/>
            <person name="Chen Y."/>
            <person name="Heitman J."/>
            <person name="Sun S."/>
            <person name="Springer D."/>
            <person name="Dromer F."/>
            <person name="Young S.K."/>
            <person name="Zeng Q."/>
            <person name="Gargeya S."/>
            <person name="Fitzgerald M."/>
            <person name="Abouelleil A."/>
            <person name="Alvarado L."/>
            <person name="Berlin A.M."/>
            <person name="Chapman S.B."/>
            <person name="Dewar J."/>
            <person name="Goldberg J."/>
            <person name="Griggs A."/>
            <person name="Gujja S."/>
            <person name="Hansen M."/>
            <person name="Howarth C."/>
            <person name="Imamovic A."/>
            <person name="Larimer J."/>
            <person name="McCowan C."/>
            <person name="Murphy C."/>
            <person name="Pearson M."/>
            <person name="Priest M."/>
            <person name="Roberts A."/>
            <person name="Saif S."/>
            <person name="Shea T."/>
            <person name="Sykes S."/>
            <person name="Wortman J."/>
            <person name="Nusbaum C."/>
            <person name="Birren B."/>
        </authorList>
    </citation>
    <scope>NUCLEOTIDE SEQUENCE</scope>
    <source>
        <strain evidence="4">CBS 10737</strain>
    </source>
</reference>
<dbReference type="PANTHER" id="PTHR47551">
    <property type="entry name" value="TUBULIN--TYROSINE LIGASE PBY1-RELATED"/>
    <property type="match status" value="1"/>
</dbReference>
<dbReference type="PANTHER" id="PTHR47551:SF1">
    <property type="entry name" value="TUBULIN--TYROSINE LIGASE PBY1-RELATED"/>
    <property type="match status" value="1"/>
</dbReference>
<dbReference type="Proteomes" id="UP000094020">
    <property type="component" value="Chromosome 5"/>
</dbReference>
<reference evidence="3" key="3">
    <citation type="submission" date="2016-07" db="EMBL/GenBank/DDBJ databases">
        <title>Evolution of pathogenesis and genome organization in the Tremellales.</title>
        <authorList>
            <person name="Cuomo C."/>
            <person name="Litvintseva A."/>
            <person name="Heitman J."/>
            <person name="Chen Y."/>
            <person name="Sun S."/>
            <person name="Springer D."/>
            <person name="Dromer F."/>
            <person name="Young S."/>
            <person name="Zeng Q."/>
            <person name="Chapman S."/>
            <person name="Gujja S."/>
            <person name="Saif S."/>
            <person name="Birren B."/>
        </authorList>
    </citation>
    <scope>NUCLEOTIDE SEQUENCE</scope>
    <source>
        <strain evidence="3">CBS 10737</strain>
    </source>
</reference>
<dbReference type="GO" id="GO:0016787">
    <property type="term" value="F:hydrolase activity"/>
    <property type="evidence" value="ECO:0007669"/>
    <property type="project" value="InterPro"/>
</dbReference>
<protein>
    <submittedName>
        <fullName evidence="3">5'/3'-nucleotidase SurE</fullName>
    </submittedName>
</protein>
<evidence type="ECO:0000313" key="3">
    <source>
        <dbReference type="EMBL" id="OCF49599.1"/>
    </source>
</evidence>
<dbReference type="Pfam" id="PF01975">
    <property type="entry name" value="SurE"/>
    <property type="match status" value="1"/>
</dbReference>
<dbReference type="KEGG" id="kpin:30172490"/>
<keyword evidence="5" id="KW-1185">Reference proteome</keyword>
<dbReference type="OrthoDB" id="202825at2759"/>
<dbReference type="STRING" id="1296096.A0A1B9I235"/>
<organism evidence="3">
    <name type="scientific">Kwoniella pini CBS 10737</name>
    <dbReference type="NCBI Taxonomy" id="1296096"/>
    <lineage>
        <taxon>Eukaryota</taxon>
        <taxon>Fungi</taxon>
        <taxon>Dikarya</taxon>
        <taxon>Basidiomycota</taxon>
        <taxon>Agaricomycotina</taxon>
        <taxon>Tremellomycetes</taxon>
        <taxon>Tremellales</taxon>
        <taxon>Cryptococcaceae</taxon>
        <taxon>Kwoniella</taxon>
    </lineage>
</organism>
<dbReference type="Gene3D" id="3.40.1210.10">
    <property type="entry name" value="Survival protein SurE-like phosphatase/nucleotidase"/>
    <property type="match status" value="1"/>
</dbReference>
<dbReference type="InterPro" id="IPR027746">
    <property type="entry name" value="TTL"/>
</dbReference>
<evidence type="ECO:0000313" key="4">
    <source>
        <dbReference type="EMBL" id="WWC70352.1"/>
    </source>
</evidence>
<name>A0A1B9I235_9TREE</name>
<dbReference type="InterPro" id="IPR002828">
    <property type="entry name" value="SurE-like_Pase/nucleotidase"/>
</dbReference>
<reference evidence="3" key="1">
    <citation type="submission" date="2013-07" db="EMBL/GenBank/DDBJ databases">
        <title>The Genome Sequence of Cryptococcus pinus CBS10737.</title>
        <authorList>
            <consortium name="The Broad Institute Genome Sequencing Platform"/>
            <person name="Cuomo C."/>
            <person name="Litvintseva A."/>
            <person name="Chen Y."/>
            <person name="Heitman J."/>
            <person name="Sun S."/>
            <person name="Springer D."/>
            <person name="Dromer F."/>
            <person name="Young S.K."/>
            <person name="Zeng Q."/>
            <person name="Gargeya S."/>
            <person name="Fitzgerald M."/>
            <person name="Abouelleil A."/>
            <person name="Alvarado L."/>
            <person name="Berlin A.M."/>
            <person name="Chapman S.B."/>
            <person name="Dewar J."/>
            <person name="Goldberg J."/>
            <person name="Griggs A."/>
            <person name="Gujja S."/>
            <person name="Hansen M."/>
            <person name="Howarth C."/>
            <person name="Imamovic A."/>
            <person name="Larimer J."/>
            <person name="McCowan C."/>
            <person name="Murphy C."/>
            <person name="Pearson M."/>
            <person name="Priest M."/>
            <person name="Roberts A."/>
            <person name="Saif S."/>
            <person name="Shea T."/>
            <person name="Sykes S."/>
            <person name="Wortman J."/>
            <person name="Nusbaum C."/>
            <person name="Birren B."/>
        </authorList>
    </citation>
    <scope>NUCLEOTIDE SEQUENCE [LARGE SCALE GENOMIC DNA]</scope>
    <source>
        <strain evidence="3">CBS 10737</strain>
    </source>
</reference>
<accession>A0A1B9I235</accession>
<feature type="domain" description="Survival protein SurE-like phosphatase/nucleotidase" evidence="2">
    <location>
        <begin position="13"/>
        <end position="254"/>
    </location>
</feature>
<feature type="compositionally biased region" description="Low complexity" evidence="1">
    <location>
        <begin position="280"/>
        <end position="298"/>
    </location>
</feature>
<evidence type="ECO:0000256" key="1">
    <source>
        <dbReference type="SAM" id="MobiDB-lite"/>
    </source>
</evidence>
<dbReference type="EMBL" id="CP144523">
    <property type="protein sequence ID" value="WWC70352.1"/>
    <property type="molecule type" value="Genomic_DNA"/>
</dbReference>
<gene>
    <name evidence="3" type="ORF">I206_04121</name>
    <name evidence="4" type="ORF">I206_104302</name>
</gene>
<evidence type="ECO:0000313" key="5">
    <source>
        <dbReference type="Proteomes" id="UP000094020"/>
    </source>
</evidence>
<dbReference type="AlphaFoldDB" id="A0A1B9I235"/>
<dbReference type="GO" id="GO:0000932">
    <property type="term" value="C:P-body"/>
    <property type="evidence" value="ECO:0007669"/>
    <property type="project" value="TreeGrafter"/>
</dbReference>
<reference evidence="4" key="4">
    <citation type="submission" date="2024-02" db="EMBL/GenBank/DDBJ databases">
        <title>Comparative genomics of Cryptococcus and Kwoniella reveals pathogenesis evolution and contrasting modes of karyotype evolution via chromosome fusion or intercentromeric recombination.</title>
        <authorList>
            <person name="Coelho M.A."/>
            <person name="David-Palma M."/>
            <person name="Shea T."/>
            <person name="Bowers K."/>
            <person name="McGinley-Smith S."/>
            <person name="Mohammad A.W."/>
            <person name="Gnirke A."/>
            <person name="Yurkov A.M."/>
            <person name="Nowrousian M."/>
            <person name="Sun S."/>
            <person name="Cuomo C.A."/>
            <person name="Heitman J."/>
        </authorList>
    </citation>
    <scope>NUCLEOTIDE SEQUENCE</scope>
    <source>
        <strain evidence="4">CBS 10737</strain>
    </source>
</reference>
<dbReference type="SUPFAM" id="SSF64167">
    <property type="entry name" value="SurE-like"/>
    <property type="match status" value="1"/>
</dbReference>
<dbReference type="EMBL" id="KI894011">
    <property type="protein sequence ID" value="OCF49599.1"/>
    <property type="molecule type" value="Genomic_DNA"/>
</dbReference>
<dbReference type="GeneID" id="30172490"/>
<dbReference type="RefSeq" id="XP_019010818.1">
    <property type="nucleotide sequence ID" value="XM_019155860.1"/>
</dbReference>
<feature type="compositionally biased region" description="Low complexity" evidence="1">
    <location>
        <begin position="306"/>
        <end position="316"/>
    </location>
</feature>
<evidence type="ECO:0000259" key="2">
    <source>
        <dbReference type="Pfam" id="PF01975"/>
    </source>
</evidence>
<sequence length="393" mass="42439">MPQLQTYKERPVVLLTNDDGPPSASSPNIFSFCKLLQSRLGWDIKVVIPDTQKSWVGKAYAISDVISASYFYPLEPEGLTGEITNKSRPLKDGETMEWILLSGTPATCTNIALHNLYPGEIDLVVSGPNHGRNSSTAFALSSGTLGAALAGALSVPLPGPSTGIPSLHVEHIPCIALSYGVVTRPVTSRVMELATDAAVDVCERLFGDWGYDEDHEKGRHLVQIYSVNIPLVESDLQKDKRKTAWTNMWRNSYGRLFKATTLTQTEYDPAQFHRQEGALPSQNQPQNNQIPPNVSNSSTAGPGALPTPYTTSPSSPNNEISGDNQLRFHFAPNMKPLLAPSLESLPVGSDAWAFAKGYIGVTPLRAQFAGPIEGGYGFGSEEKGGKVAGSLWE</sequence>